<proteinExistence type="predicted"/>
<comment type="caution">
    <text evidence="3">The sequence shown here is derived from an EMBL/GenBank/DDBJ whole genome shotgun (WGS) entry which is preliminary data.</text>
</comment>
<dbReference type="PROSITE" id="PS00101">
    <property type="entry name" value="HEXAPEP_TRANSFERASES"/>
    <property type="match status" value="1"/>
</dbReference>
<keyword evidence="1 3" id="KW-0808">Transferase</keyword>
<keyword evidence="2" id="KW-0677">Repeat</keyword>
<gene>
    <name evidence="3" type="ORF">GK047_14175</name>
</gene>
<dbReference type="CDD" id="cd04647">
    <property type="entry name" value="LbH_MAT_like"/>
    <property type="match status" value="1"/>
</dbReference>
<reference evidence="3" key="1">
    <citation type="submission" date="2020-02" db="EMBL/GenBank/DDBJ databases">
        <authorList>
            <person name="Shen X.-R."/>
            <person name="Zhang Y.-X."/>
        </authorList>
    </citation>
    <scope>NUCLEOTIDE SEQUENCE</scope>
    <source>
        <strain evidence="3">SYP-B3998</strain>
    </source>
</reference>
<dbReference type="InterPro" id="IPR011004">
    <property type="entry name" value="Trimer_LpxA-like_sf"/>
</dbReference>
<sequence length="205" mass="22845">MSLIKKLYFYLIYLYNKIILKKQRVHITNKTISNIRGKLFVNNKGKLTIEDHVRINSRYRNNPIGGQTFTSFVVSANAELIIKSGVGLSNSAIVAHKRIVIEENVYIGGDCKIYDTDFHSLDYDTRLANDNDIRTKEVTIGKGAFIGTGSIILKGVRIGEKSIIGAGSVVTKSVPPNEIWAGNPARFIKKLGEEVEKSYANIRSL</sequence>
<protein>
    <submittedName>
        <fullName evidence="3">Acyltransferase</fullName>
    </submittedName>
</protein>
<dbReference type="PANTHER" id="PTHR23416">
    <property type="entry name" value="SIALIC ACID SYNTHASE-RELATED"/>
    <property type="match status" value="1"/>
</dbReference>
<name>A0A6G4A002_9BACL</name>
<evidence type="ECO:0000313" key="3">
    <source>
        <dbReference type="EMBL" id="NEW07151.1"/>
    </source>
</evidence>
<keyword evidence="3" id="KW-0012">Acyltransferase</keyword>
<evidence type="ECO:0000256" key="2">
    <source>
        <dbReference type="ARBA" id="ARBA00022737"/>
    </source>
</evidence>
<dbReference type="InterPro" id="IPR018357">
    <property type="entry name" value="Hexapep_transf_CS"/>
</dbReference>
<dbReference type="EMBL" id="JAAIKC010000004">
    <property type="protein sequence ID" value="NEW07151.1"/>
    <property type="molecule type" value="Genomic_DNA"/>
</dbReference>
<dbReference type="Gene3D" id="2.160.10.10">
    <property type="entry name" value="Hexapeptide repeat proteins"/>
    <property type="match status" value="1"/>
</dbReference>
<dbReference type="RefSeq" id="WP_163947530.1">
    <property type="nucleotide sequence ID" value="NZ_JAAIKC010000004.1"/>
</dbReference>
<dbReference type="SUPFAM" id="SSF51161">
    <property type="entry name" value="Trimeric LpxA-like enzymes"/>
    <property type="match status" value="1"/>
</dbReference>
<accession>A0A6G4A002</accession>
<dbReference type="Pfam" id="PF00132">
    <property type="entry name" value="Hexapep"/>
    <property type="match status" value="1"/>
</dbReference>
<dbReference type="GO" id="GO:0016746">
    <property type="term" value="F:acyltransferase activity"/>
    <property type="evidence" value="ECO:0007669"/>
    <property type="project" value="UniProtKB-KW"/>
</dbReference>
<dbReference type="InterPro" id="IPR051159">
    <property type="entry name" value="Hexapeptide_acetyltransf"/>
</dbReference>
<dbReference type="InterPro" id="IPR001451">
    <property type="entry name" value="Hexapep"/>
</dbReference>
<evidence type="ECO:0000256" key="1">
    <source>
        <dbReference type="ARBA" id="ARBA00022679"/>
    </source>
</evidence>
<organism evidence="3">
    <name type="scientific">Paenibacillus sp. SYP-B3998</name>
    <dbReference type="NCBI Taxonomy" id="2678564"/>
    <lineage>
        <taxon>Bacteria</taxon>
        <taxon>Bacillati</taxon>
        <taxon>Bacillota</taxon>
        <taxon>Bacilli</taxon>
        <taxon>Bacillales</taxon>
        <taxon>Paenibacillaceae</taxon>
        <taxon>Paenibacillus</taxon>
    </lineage>
</organism>
<dbReference type="AlphaFoldDB" id="A0A6G4A002"/>